<evidence type="ECO:0000313" key="1">
    <source>
        <dbReference type="EMBL" id="ASA22032.1"/>
    </source>
</evidence>
<proteinExistence type="predicted"/>
<reference evidence="1 2" key="1">
    <citation type="submission" date="2017-06" db="EMBL/GenBank/DDBJ databases">
        <title>Complete genome sequence of Paenibacillus donghaensis KCTC 13049T isolated from East Sea sediment, South Korea.</title>
        <authorList>
            <person name="Jung B.K."/>
            <person name="Hong S.-J."/>
            <person name="Shin J.-H."/>
        </authorList>
    </citation>
    <scope>NUCLEOTIDE SEQUENCE [LARGE SCALE GENOMIC DNA]</scope>
    <source>
        <strain evidence="1 2">KCTC 13049</strain>
    </source>
</reference>
<protein>
    <submittedName>
        <fullName evidence="1">Uncharacterized protein</fullName>
    </submittedName>
</protein>
<dbReference type="RefSeq" id="WP_087916037.1">
    <property type="nucleotide sequence ID" value="NZ_CP021780.1"/>
</dbReference>
<dbReference type="EMBL" id="CP021780">
    <property type="protein sequence ID" value="ASA22032.1"/>
    <property type="molecule type" value="Genomic_DNA"/>
</dbReference>
<keyword evidence="2" id="KW-1185">Reference proteome</keyword>
<name>A0A2Z2KLR6_9BACL</name>
<dbReference type="Proteomes" id="UP000249890">
    <property type="component" value="Chromosome"/>
</dbReference>
<organism evidence="1 2">
    <name type="scientific">Paenibacillus donghaensis</name>
    <dbReference type="NCBI Taxonomy" id="414771"/>
    <lineage>
        <taxon>Bacteria</taxon>
        <taxon>Bacillati</taxon>
        <taxon>Bacillota</taxon>
        <taxon>Bacilli</taxon>
        <taxon>Bacillales</taxon>
        <taxon>Paenibacillaceae</taxon>
        <taxon>Paenibacillus</taxon>
    </lineage>
</organism>
<dbReference type="AlphaFoldDB" id="A0A2Z2KLR6"/>
<gene>
    <name evidence="1" type="ORF">B9T62_15370</name>
</gene>
<sequence length="270" mass="30358">MPIEIKVLNRRSSGEAPAGNYKARYLNEKGLGIMQASNPCRSAQIIEGVHSGQVVPYDSYVIVGELPPQAEVLRQNTKIIEALAEAGRQIKEHARKIGGLQEENEKLRNPEYAVDYAPLINAYKGRIWQLETEIKSERTGKKVELPREVASALEWLKGAGYSPAGIFVHQQRPEEAEDCHEELRVIKKYVDWVVKDRSHADTLLLSLINGYTVTPEPEKDASSELRSEITGIIKKWMGTSPPSDGKSDSERLTDQIFEHFQQHGDDNLPF</sequence>
<evidence type="ECO:0000313" key="2">
    <source>
        <dbReference type="Proteomes" id="UP000249890"/>
    </source>
</evidence>
<dbReference type="OrthoDB" id="2661141at2"/>
<dbReference type="KEGG" id="pdh:B9T62_15370"/>
<accession>A0A2Z2KLR6</accession>